<dbReference type="InterPro" id="IPR004242">
    <property type="entry name" value="Transposase_21"/>
</dbReference>
<keyword evidence="2" id="KW-1185">Reference proteome</keyword>
<dbReference type="PANTHER" id="PTHR46579">
    <property type="entry name" value="F5/8 TYPE C DOMAIN-CONTAINING PROTEIN-RELATED"/>
    <property type="match status" value="1"/>
</dbReference>
<evidence type="ECO:0000313" key="2">
    <source>
        <dbReference type="Proteomes" id="UP000022910"/>
    </source>
</evidence>
<evidence type="ECO:0008006" key="3">
    <source>
        <dbReference type="Google" id="ProtNLM"/>
    </source>
</evidence>
<accession>A0A015KTD2</accession>
<proteinExistence type="predicted"/>
<dbReference type="OMA" id="MINANIC"/>
<sequence length="944" mass="110689">MSKELCSCSACKNECPVAGGKFLHHTTLWRHRIKEQNLDIASSDIFLDTSSSSGLVPTTGIPIANSLKRSESELAEMSYTNEDFLTNPGIDFNSSEPAESVNEFLDTNEFVEYTNEFLDLDESVERVNEFFESVESEDEISDSSEFSDNNVNIDVQLSDEMACALRLFNVKSRCNLTDEAFQQTMLAVNGGNISQYQVQKVLKSIVNLKPIWIDMCVNSCCAYTGQFKDNIQCEYCKEPRFQNISENKKRISRYQMAYFSIKDSLIIQYQNPERSKELRYRANYTYNNNKDFKIGDIFDGKRYQELLLHGFFDDERDVALIGAVDGYQIFRQKTDDCWVVLMINANICPQNRVKKENLMITSIIPGPKEPKIFNSFMYPIVNELKDLEDGISCYDGFKNETFLLRAHVISWSGDTPGVTKLMNLTGHNSYKGCRYCDIRGIYMNHVYFPTMAPIGEESNNQYDPDNLPIRNHEQFKERIQQLVRANSNKERHKLEVEFGIKGRSILFDLQATCFPDSFPIDIMHLIFENIAGYMFQFWIGNFFPKNGNQNNGDYILSQTQWNEIGNEMNSFQKMIPTYLGRSPRNIIHHHNGYKAEEWAAWITMYSLPLLKGRMPKKHYEGWAYFVKAVCLCQKSTLTDEELNNIQLLFRLFYNYYEMEYYRGIKERLSTMKLCFHYILHISESIRNTGPCWATWQFPIERICGMLLPLVRSRLHPYRNLINNIHIWELLNHLQYYHTIYTNIFPPPQLPNQYSHHVFSKQNTDEKFYFPLKKYTLSQTELKKIKDHFSVFYNVTNKTLKSFSPSGIKYGRLQTKDNLYIGSKWIRRNHDWARINYSVMAIMEVDKWTNFPRRTPEFISKAFFGNIEYYLAYEFEEETHMLAYIHWTNEVEVDNIGLLSFSGYGPHEFIDVCAIDHCVGFIKINQVYYIIDKEELNNEFENNEI</sequence>
<dbReference type="HOGENOM" id="CLU_009141_2_0_1"/>
<dbReference type="AlphaFoldDB" id="A0A015KTD2"/>
<gene>
    <name evidence="1" type="ORF">RirG_083330</name>
</gene>
<dbReference type="EMBL" id="JEMT01016322">
    <property type="protein sequence ID" value="EXX70899.1"/>
    <property type="molecule type" value="Genomic_DNA"/>
</dbReference>
<dbReference type="PANTHER" id="PTHR46579:SF1">
    <property type="entry name" value="F5_8 TYPE C DOMAIN-CONTAINING PROTEIN"/>
    <property type="match status" value="1"/>
</dbReference>
<comment type="caution">
    <text evidence="1">The sequence shown here is derived from an EMBL/GenBank/DDBJ whole genome shotgun (WGS) entry which is preliminary data.</text>
</comment>
<dbReference type="Proteomes" id="UP000022910">
    <property type="component" value="Unassembled WGS sequence"/>
</dbReference>
<organism evidence="1 2">
    <name type="scientific">Rhizophagus irregularis (strain DAOM 197198w)</name>
    <name type="common">Glomus intraradices</name>
    <dbReference type="NCBI Taxonomy" id="1432141"/>
    <lineage>
        <taxon>Eukaryota</taxon>
        <taxon>Fungi</taxon>
        <taxon>Fungi incertae sedis</taxon>
        <taxon>Mucoromycota</taxon>
        <taxon>Glomeromycotina</taxon>
        <taxon>Glomeromycetes</taxon>
        <taxon>Glomerales</taxon>
        <taxon>Glomeraceae</taxon>
        <taxon>Rhizophagus</taxon>
    </lineage>
</organism>
<evidence type="ECO:0000313" key="1">
    <source>
        <dbReference type="EMBL" id="EXX70899.1"/>
    </source>
</evidence>
<dbReference type="STRING" id="1432141.A0A015KTD2"/>
<protein>
    <recommendedName>
        <fullName evidence="3">Transposase domain-containing protein</fullName>
    </recommendedName>
</protein>
<name>A0A015KTD2_RHIIW</name>
<reference evidence="1 2" key="1">
    <citation type="submission" date="2014-02" db="EMBL/GenBank/DDBJ databases">
        <title>Single nucleus genome sequencing reveals high similarity among nuclei of an endomycorrhizal fungus.</title>
        <authorList>
            <person name="Lin K."/>
            <person name="Geurts R."/>
            <person name="Zhang Z."/>
            <person name="Limpens E."/>
            <person name="Saunders D.G."/>
            <person name="Mu D."/>
            <person name="Pang E."/>
            <person name="Cao H."/>
            <person name="Cha H."/>
            <person name="Lin T."/>
            <person name="Zhou Q."/>
            <person name="Shang Y."/>
            <person name="Li Y."/>
            <person name="Ivanov S."/>
            <person name="Sharma T."/>
            <person name="Velzen R.V."/>
            <person name="Ruijter N.D."/>
            <person name="Aanen D.K."/>
            <person name="Win J."/>
            <person name="Kamoun S."/>
            <person name="Bisseling T."/>
            <person name="Huang S."/>
        </authorList>
    </citation>
    <scope>NUCLEOTIDE SEQUENCE [LARGE SCALE GENOMIC DNA]</scope>
    <source>
        <strain evidence="2">DAOM197198w</strain>
    </source>
</reference>
<dbReference type="Pfam" id="PF02992">
    <property type="entry name" value="Transposase_21"/>
    <property type="match status" value="1"/>
</dbReference>